<evidence type="ECO:0000313" key="2">
    <source>
        <dbReference type="Proteomes" id="UP000824120"/>
    </source>
</evidence>
<dbReference type="EMBL" id="JACXVP010000005">
    <property type="protein sequence ID" value="KAG5607170.1"/>
    <property type="molecule type" value="Genomic_DNA"/>
</dbReference>
<comment type="caution">
    <text evidence="1">The sequence shown here is derived from an EMBL/GenBank/DDBJ whole genome shotgun (WGS) entry which is preliminary data.</text>
</comment>
<accession>A0A9J5Z3B1</accession>
<name>A0A9J5Z3B1_SOLCO</name>
<dbReference type="Proteomes" id="UP000824120">
    <property type="component" value="Chromosome 5"/>
</dbReference>
<organism evidence="1 2">
    <name type="scientific">Solanum commersonii</name>
    <name type="common">Commerson's wild potato</name>
    <name type="synonym">Commerson's nightshade</name>
    <dbReference type="NCBI Taxonomy" id="4109"/>
    <lineage>
        <taxon>Eukaryota</taxon>
        <taxon>Viridiplantae</taxon>
        <taxon>Streptophyta</taxon>
        <taxon>Embryophyta</taxon>
        <taxon>Tracheophyta</taxon>
        <taxon>Spermatophyta</taxon>
        <taxon>Magnoliopsida</taxon>
        <taxon>eudicotyledons</taxon>
        <taxon>Gunneridae</taxon>
        <taxon>Pentapetalae</taxon>
        <taxon>asterids</taxon>
        <taxon>lamiids</taxon>
        <taxon>Solanales</taxon>
        <taxon>Solanaceae</taxon>
        <taxon>Solanoideae</taxon>
        <taxon>Solaneae</taxon>
        <taxon>Solanum</taxon>
    </lineage>
</organism>
<sequence>MRIVPISQSMMDEEKILRKELGKWRDANTTYFFASMKGRKAQNQIHILTREDGTITRNEIEITMQVVGFY</sequence>
<dbReference type="AlphaFoldDB" id="A0A9J5Z3B1"/>
<protein>
    <submittedName>
        <fullName evidence="1">Uncharacterized protein</fullName>
    </submittedName>
</protein>
<gene>
    <name evidence="1" type="ORF">H5410_028662</name>
</gene>
<reference evidence="1 2" key="1">
    <citation type="submission" date="2020-09" db="EMBL/GenBank/DDBJ databases">
        <title>De no assembly of potato wild relative species, Solanum commersonii.</title>
        <authorList>
            <person name="Cho K."/>
        </authorList>
    </citation>
    <scope>NUCLEOTIDE SEQUENCE [LARGE SCALE GENOMIC DNA]</scope>
    <source>
        <strain evidence="1">LZ3.2</strain>
        <tissue evidence="1">Leaf</tissue>
    </source>
</reference>
<evidence type="ECO:0000313" key="1">
    <source>
        <dbReference type="EMBL" id="KAG5607170.1"/>
    </source>
</evidence>
<keyword evidence="2" id="KW-1185">Reference proteome</keyword>
<proteinExistence type="predicted"/>